<reference evidence="2 3" key="1">
    <citation type="submission" date="2013-04" db="EMBL/GenBank/DDBJ databases">
        <title>Complete genome sequence of Streptomyces fulvissimus.</title>
        <authorList>
            <person name="Myronovskyi M."/>
            <person name="Tokovenko B."/>
            <person name="Manderscheid N."/>
            <person name="Petzke L."/>
            <person name="Luzhetskyy A."/>
        </authorList>
    </citation>
    <scope>NUCLEOTIDE SEQUENCE [LARGE SCALE GENOMIC DNA]</scope>
    <source>
        <strain evidence="2 3">DSM 40593</strain>
    </source>
</reference>
<dbReference type="Proteomes" id="UP000013304">
    <property type="component" value="Chromosome"/>
</dbReference>
<feature type="region of interest" description="Disordered" evidence="1">
    <location>
        <begin position="1"/>
        <end position="24"/>
    </location>
</feature>
<feature type="compositionally biased region" description="Basic and acidic residues" evidence="1">
    <location>
        <begin position="1"/>
        <end position="12"/>
    </location>
</feature>
<evidence type="ECO:0000256" key="1">
    <source>
        <dbReference type="SAM" id="MobiDB-lite"/>
    </source>
</evidence>
<proteinExistence type="predicted"/>
<sequence length="132" mass="13285">MVVGRRRPEPGPDHGSGISIGGNNNAPLQNVVGQDISHIHQSASAQRAVDVDAVRGLLAAFRAEVDHNATDLQNVTVLRAMADSVDVSLASPDAPEAGALRGIAAALPALVLGTAVQQGGESLANAIGGLLS</sequence>
<dbReference type="KEGG" id="sfi:SFUL_3199"/>
<dbReference type="AlphaFoldDB" id="N0CWY5"/>
<accession>N0CWY5</accession>
<dbReference type="EMBL" id="CP005080">
    <property type="protein sequence ID" value="AGK78133.1"/>
    <property type="molecule type" value="Genomic_DNA"/>
</dbReference>
<protein>
    <submittedName>
        <fullName evidence="2">Uncharacterized protein</fullName>
    </submittedName>
</protein>
<gene>
    <name evidence="2" type="ORF">SFUL_3199</name>
</gene>
<evidence type="ECO:0000313" key="2">
    <source>
        <dbReference type="EMBL" id="AGK78133.1"/>
    </source>
</evidence>
<dbReference type="RefSeq" id="WP_015609488.1">
    <property type="nucleotide sequence ID" value="NC_021177.1"/>
</dbReference>
<evidence type="ECO:0000313" key="3">
    <source>
        <dbReference type="Proteomes" id="UP000013304"/>
    </source>
</evidence>
<organism evidence="2 3">
    <name type="scientific">Streptomyces microflavus DSM 40593</name>
    <dbReference type="NCBI Taxonomy" id="1303692"/>
    <lineage>
        <taxon>Bacteria</taxon>
        <taxon>Bacillati</taxon>
        <taxon>Actinomycetota</taxon>
        <taxon>Actinomycetes</taxon>
        <taxon>Kitasatosporales</taxon>
        <taxon>Streptomycetaceae</taxon>
        <taxon>Streptomyces</taxon>
    </lineage>
</organism>
<dbReference type="HOGENOM" id="CLU_1915897_0_0_11"/>
<dbReference type="OrthoDB" id="4218294at2"/>
<feature type="compositionally biased region" description="Low complexity" evidence="1">
    <location>
        <begin position="15"/>
        <end position="24"/>
    </location>
</feature>
<dbReference type="eggNOG" id="ENOG5031RW3">
    <property type="taxonomic scope" value="Bacteria"/>
</dbReference>
<name>N0CWY5_STRMI</name>